<proteinExistence type="predicted"/>
<evidence type="ECO:0000256" key="1">
    <source>
        <dbReference type="SAM" id="MobiDB-lite"/>
    </source>
</evidence>
<accession>A0ABN8Q2R6</accession>
<reference evidence="2 3" key="1">
    <citation type="submission" date="2022-05" db="EMBL/GenBank/DDBJ databases">
        <authorList>
            <consortium name="Genoscope - CEA"/>
            <person name="William W."/>
        </authorList>
    </citation>
    <scope>NUCLEOTIDE SEQUENCE [LARGE SCALE GENOMIC DNA]</scope>
</reference>
<evidence type="ECO:0000313" key="3">
    <source>
        <dbReference type="Proteomes" id="UP001159405"/>
    </source>
</evidence>
<protein>
    <submittedName>
        <fullName evidence="2">Uncharacterized protein</fullName>
    </submittedName>
</protein>
<sequence length="194" mass="20913">MPYSKVKQLGIIFKDLPLDLQPEISLFPKNPTLYGSGQRRKLWLTCHEWSLTISLSTATTDTTISTSHTANATSHNTTSTSHNTTSTSQTASATSHTTTTTTTTPRAMTTTPRTTTTTPYTEFGMLLPSTNRIVHAVCVLSAQTEIHGHAVARGNVVVEVHKVLSPGVCPLIRSPFDEDKDVCVGGFMNGPAIN</sequence>
<keyword evidence="3" id="KW-1185">Reference proteome</keyword>
<evidence type="ECO:0000313" key="2">
    <source>
        <dbReference type="EMBL" id="CAH3153330.1"/>
    </source>
</evidence>
<feature type="region of interest" description="Disordered" evidence="1">
    <location>
        <begin position="66"/>
        <end position="120"/>
    </location>
</feature>
<name>A0ABN8Q2R6_9CNID</name>
<organism evidence="2 3">
    <name type="scientific">Porites lobata</name>
    <dbReference type="NCBI Taxonomy" id="104759"/>
    <lineage>
        <taxon>Eukaryota</taxon>
        <taxon>Metazoa</taxon>
        <taxon>Cnidaria</taxon>
        <taxon>Anthozoa</taxon>
        <taxon>Hexacorallia</taxon>
        <taxon>Scleractinia</taxon>
        <taxon>Fungiina</taxon>
        <taxon>Poritidae</taxon>
        <taxon>Porites</taxon>
    </lineage>
</organism>
<gene>
    <name evidence="2" type="ORF">PLOB_00049529</name>
</gene>
<comment type="caution">
    <text evidence="2">The sequence shown here is derived from an EMBL/GenBank/DDBJ whole genome shotgun (WGS) entry which is preliminary data.</text>
</comment>
<dbReference type="EMBL" id="CALNXK010000096">
    <property type="protein sequence ID" value="CAH3153330.1"/>
    <property type="molecule type" value="Genomic_DNA"/>
</dbReference>
<dbReference type="Proteomes" id="UP001159405">
    <property type="component" value="Unassembled WGS sequence"/>
</dbReference>